<evidence type="ECO:0000313" key="3">
    <source>
        <dbReference type="Proteomes" id="UP001196873"/>
    </source>
</evidence>
<organism evidence="2 3">
    <name type="scientific">Segatella salivae</name>
    <dbReference type="NCBI Taxonomy" id="228604"/>
    <lineage>
        <taxon>Bacteria</taxon>
        <taxon>Pseudomonadati</taxon>
        <taxon>Bacteroidota</taxon>
        <taxon>Bacteroidia</taxon>
        <taxon>Bacteroidales</taxon>
        <taxon>Prevotellaceae</taxon>
        <taxon>Segatella</taxon>
    </lineage>
</organism>
<dbReference type="GO" id="GO:0004518">
    <property type="term" value="F:nuclease activity"/>
    <property type="evidence" value="ECO:0007669"/>
    <property type="project" value="InterPro"/>
</dbReference>
<protein>
    <submittedName>
        <fullName evidence="2">Bifunctional nuclease family protein</fullName>
    </submittedName>
</protein>
<dbReference type="RefSeq" id="WP_219426891.1">
    <property type="nucleotide sequence ID" value="NZ_JABZUZ010000040.1"/>
</dbReference>
<dbReference type="PROSITE" id="PS51658">
    <property type="entry name" value="BFN"/>
    <property type="match status" value="1"/>
</dbReference>
<sequence>MEKTRLKYNNVSEIVGAAGIGLIVLTDEEKTRQISITCDEDMVRAFSLRMAHVPETNRLLAEATGRLFIETGHQLEVYIYSLNDGQYRTLLMDNDSKAVSNIRASDGILFAMANNLPITIDTALFQSQSTPFSAGTTNRMSLPINALSDEMLQMALDKSIKDEDYKMAEYLNEELKRRKKKQE</sequence>
<accession>A0AAW4NS42</accession>
<dbReference type="Proteomes" id="UP001196873">
    <property type="component" value="Unassembled WGS sequence"/>
</dbReference>
<dbReference type="EMBL" id="JAHXRF010000016">
    <property type="protein sequence ID" value="MBW4866435.1"/>
    <property type="molecule type" value="Genomic_DNA"/>
</dbReference>
<comment type="caution">
    <text evidence="2">The sequence shown here is derived from an EMBL/GenBank/DDBJ whole genome shotgun (WGS) entry which is preliminary data.</text>
</comment>
<proteinExistence type="predicted"/>
<name>A0AAW4NS42_9BACT</name>
<feature type="domain" description="BFN" evidence="1">
    <location>
        <begin position="3"/>
        <end position="132"/>
    </location>
</feature>
<dbReference type="Pfam" id="PF02577">
    <property type="entry name" value="BFN_dom"/>
    <property type="match status" value="1"/>
</dbReference>
<gene>
    <name evidence="2" type="ORF">KZY68_10575</name>
</gene>
<evidence type="ECO:0000259" key="1">
    <source>
        <dbReference type="PROSITE" id="PS51658"/>
    </source>
</evidence>
<reference evidence="2" key="1">
    <citation type="submission" date="2021-07" db="EMBL/GenBank/DDBJ databases">
        <title>Genomic diversity and antimicrobial resistance of Prevotella spp. isolated from chronic lung disease airways.</title>
        <authorList>
            <person name="Webb K.A."/>
            <person name="Olagoke O.S."/>
            <person name="Baird T."/>
            <person name="Neill J."/>
            <person name="Pham A."/>
            <person name="Wells T.J."/>
            <person name="Ramsay K.A."/>
            <person name="Bell S.C."/>
            <person name="Sarovich D.S."/>
            <person name="Price E.P."/>
        </authorList>
    </citation>
    <scope>NUCLEOTIDE SEQUENCE</scope>
    <source>
        <strain evidence="2">SCHI0047.S.3</strain>
    </source>
</reference>
<dbReference type="InterPro" id="IPR003729">
    <property type="entry name" value="Bi_nuclease_dom"/>
</dbReference>
<evidence type="ECO:0000313" key="2">
    <source>
        <dbReference type="EMBL" id="MBW4866435.1"/>
    </source>
</evidence>
<dbReference type="AlphaFoldDB" id="A0AAW4NS42"/>